<dbReference type="SUPFAM" id="SSF48452">
    <property type="entry name" value="TPR-like"/>
    <property type="match status" value="1"/>
</dbReference>
<reference evidence="3 4" key="1">
    <citation type="submission" date="2014-11" db="EMBL/GenBank/DDBJ databases">
        <title>Genome sequence and analysis of novel Kurthia sp.</title>
        <authorList>
            <person name="Lawson J.N."/>
            <person name="Gonzalez J.E."/>
            <person name="Rinauldi L."/>
            <person name="Xuan Z."/>
            <person name="Firman A."/>
            <person name="Shaddox L."/>
            <person name="Trudeau A."/>
            <person name="Shah S."/>
            <person name="Reiman D."/>
        </authorList>
    </citation>
    <scope>NUCLEOTIDE SEQUENCE [LARGE SCALE GENOMIC DNA]</scope>
    <source>
        <strain evidence="3 4">3B1D</strain>
    </source>
</reference>
<name>A0A433RUC7_9BACL</name>
<dbReference type="AlphaFoldDB" id="A0A433RUC7"/>
<dbReference type="Proteomes" id="UP000288623">
    <property type="component" value="Unassembled WGS sequence"/>
</dbReference>
<dbReference type="Gene3D" id="1.10.260.40">
    <property type="entry name" value="lambda repressor-like DNA-binding domains"/>
    <property type="match status" value="1"/>
</dbReference>
<dbReference type="InterPro" id="IPR001387">
    <property type="entry name" value="Cro/C1-type_HTH"/>
</dbReference>
<comment type="caution">
    <text evidence="3">The sequence shown here is derived from an EMBL/GenBank/DDBJ whole genome shotgun (WGS) entry which is preliminary data.</text>
</comment>
<organism evidence="3 4">
    <name type="scientific">Candidatus Kurthia intestinigallinarum</name>
    <dbReference type="NCBI Taxonomy" id="1562256"/>
    <lineage>
        <taxon>Bacteria</taxon>
        <taxon>Bacillati</taxon>
        <taxon>Bacillota</taxon>
        <taxon>Bacilli</taxon>
        <taxon>Bacillales</taxon>
        <taxon>Caryophanaceae</taxon>
        <taxon>Kurthia</taxon>
    </lineage>
</organism>
<feature type="repeat" description="TPR" evidence="1">
    <location>
        <begin position="269"/>
        <end position="302"/>
    </location>
</feature>
<protein>
    <recommendedName>
        <fullName evidence="2">HTH cro/C1-type domain-containing protein</fullName>
    </recommendedName>
</protein>
<dbReference type="OrthoDB" id="252257at2"/>
<dbReference type="InterPro" id="IPR010982">
    <property type="entry name" value="Lambda_DNA-bd_dom_sf"/>
</dbReference>
<evidence type="ECO:0000259" key="2">
    <source>
        <dbReference type="PROSITE" id="PS50943"/>
    </source>
</evidence>
<keyword evidence="1" id="KW-0802">TPR repeat</keyword>
<dbReference type="Pfam" id="PF01381">
    <property type="entry name" value="HTH_3"/>
    <property type="match status" value="1"/>
</dbReference>
<dbReference type="Gene3D" id="1.25.40.10">
    <property type="entry name" value="Tetratricopeptide repeat domain"/>
    <property type="match status" value="1"/>
</dbReference>
<evidence type="ECO:0000256" key="1">
    <source>
        <dbReference type="PROSITE-ProRule" id="PRU00339"/>
    </source>
</evidence>
<proteinExistence type="predicted"/>
<evidence type="ECO:0000313" key="3">
    <source>
        <dbReference type="EMBL" id="RUS55764.1"/>
    </source>
</evidence>
<dbReference type="RefSeq" id="WP_126991008.1">
    <property type="nucleotide sequence ID" value="NZ_JTFC01000031.1"/>
</dbReference>
<dbReference type="SMART" id="SM00028">
    <property type="entry name" value="TPR"/>
    <property type="match status" value="3"/>
</dbReference>
<evidence type="ECO:0000313" key="4">
    <source>
        <dbReference type="Proteomes" id="UP000288623"/>
    </source>
</evidence>
<dbReference type="SUPFAM" id="SSF47413">
    <property type="entry name" value="lambda repressor-like DNA-binding domains"/>
    <property type="match status" value="1"/>
</dbReference>
<dbReference type="Pfam" id="PF13424">
    <property type="entry name" value="TPR_12"/>
    <property type="match status" value="1"/>
</dbReference>
<dbReference type="InterPro" id="IPR019734">
    <property type="entry name" value="TPR_rpt"/>
</dbReference>
<dbReference type="InterPro" id="IPR011990">
    <property type="entry name" value="TPR-like_helical_dom_sf"/>
</dbReference>
<dbReference type="EMBL" id="JTFC01000031">
    <property type="protein sequence ID" value="RUS55764.1"/>
    <property type="molecule type" value="Genomic_DNA"/>
</dbReference>
<dbReference type="PROSITE" id="PS50943">
    <property type="entry name" value="HTH_CROC1"/>
    <property type="match status" value="1"/>
</dbReference>
<dbReference type="PROSITE" id="PS50005">
    <property type="entry name" value="TPR"/>
    <property type="match status" value="1"/>
</dbReference>
<gene>
    <name evidence="3" type="ORF">QI30_12725</name>
</gene>
<dbReference type="SMART" id="SM00530">
    <property type="entry name" value="HTH_XRE"/>
    <property type="match status" value="1"/>
</dbReference>
<dbReference type="CDD" id="cd00093">
    <property type="entry name" value="HTH_XRE"/>
    <property type="match status" value="1"/>
</dbReference>
<feature type="domain" description="HTH cro/C1-type" evidence="2">
    <location>
        <begin position="7"/>
        <end position="59"/>
    </location>
</feature>
<accession>A0A433RUC7</accession>
<sequence>MNIGQKIKLQRLKRHMTQQQLAKGICSTSYLSKIEKNHVVPKQEIKNALFKRLDIQDSLFEIDEQTFMHHIQTAYHAVLSIQTKEHARIAYNTFYSTPISLKNPQNFYTTNLYLCYFSIIAEEPLENVQPLVNGLLAIKDNFTPYQNFLYHAIYAKFLFKQNKFEEAKSAVFKAFKVMNINTIEEIEYATLLVLEGQIHFRQYEHGNAFSRTRKALDIFLNNHAHEQILKTYNFLGLINLQFGNYEYALKFLNTGYDYAVQLAKKHHYGQLLQNIGYTYARMQESKRAIHYYRQSLKNKKDPMKQLITIHSLVKEYSKVNQTEQITKWCNYGLALINKHGLEDEARSYHFHFHIYPMLHDLDDFKPYCLENAIQHFSAIKDDRNVQKYALVLAEKYEALENYKKAVSYYHLANEASFSVRAIKAWQDL</sequence>
<dbReference type="GO" id="GO:0003677">
    <property type="term" value="F:DNA binding"/>
    <property type="evidence" value="ECO:0007669"/>
    <property type="project" value="InterPro"/>
</dbReference>
<keyword evidence="4" id="KW-1185">Reference proteome</keyword>